<comment type="subunit">
    <text evidence="2">Homodimer.</text>
</comment>
<dbReference type="AlphaFoldDB" id="A0A9J6ZHB0"/>
<comment type="cofactor">
    <cofactor evidence="1">
        <name>FAD</name>
        <dbReference type="ChEBI" id="CHEBI:57692"/>
    </cofactor>
</comment>
<protein>
    <submittedName>
        <fullName evidence="6">NAD(P)/FAD-dependent oxidoreductase</fullName>
    </submittedName>
</protein>
<dbReference type="InterPro" id="IPR036188">
    <property type="entry name" value="FAD/NAD-bd_sf"/>
</dbReference>
<evidence type="ECO:0000256" key="3">
    <source>
        <dbReference type="ARBA" id="ARBA00022630"/>
    </source>
</evidence>
<dbReference type="PRINTS" id="PR00368">
    <property type="entry name" value="FADPNR"/>
</dbReference>
<keyword evidence="4" id="KW-0560">Oxidoreductase</keyword>
<evidence type="ECO:0000256" key="4">
    <source>
        <dbReference type="ARBA" id="ARBA00023002"/>
    </source>
</evidence>
<evidence type="ECO:0000313" key="6">
    <source>
        <dbReference type="EMBL" id="URN95579.1"/>
    </source>
</evidence>
<organism evidence="6 7">
    <name type="scientific">Candidatus Pristimantibacillus lignocellulolyticus</name>
    <dbReference type="NCBI Taxonomy" id="2994561"/>
    <lineage>
        <taxon>Bacteria</taxon>
        <taxon>Bacillati</taxon>
        <taxon>Bacillota</taxon>
        <taxon>Bacilli</taxon>
        <taxon>Bacillales</taxon>
        <taxon>Paenibacillaceae</taxon>
        <taxon>Candidatus Pristimantibacillus</taxon>
    </lineage>
</organism>
<dbReference type="PRINTS" id="PR00469">
    <property type="entry name" value="PNDRDTASEII"/>
</dbReference>
<dbReference type="InterPro" id="IPR050097">
    <property type="entry name" value="Ferredoxin-NADP_redctase_2"/>
</dbReference>
<dbReference type="Pfam" id="PF07992">
    <property type="entry name" value="Pyr_redox_2"/>
    <property type="match status" value="1"/>
</dbReference>
<evidence type="ECO:0000259" key="5">
    <source>
        <dbReference type="Pfam" id="PF07992"/>
    </source>
</evidence>
<evidence type="ECO:0000256" key="2">
    <source>
        <dbReference type="ARBA" id="ARBA00011738"/>
    </source>
</evidence>
<dbReference type="PANTHER" id="PTHR48105">
    <property type="entry name" value="THIOREDOXIN REDUCTASE 1-RELATED-RELATED"/>
    <property type="match status" value="1"/>
</dbReference>
<dbReference type="Proteomes" id="UP001056756">
    <property type="component" value="Chromosome"/>
</dbReference>
<dbReference type="KEGG" id="plig:NAG76_04870"/>
<evidence type="ECO:0000256" key="1">
    <source>
        <dbReference type="ARBA" id="ARBA00001974"/>
    </source>
</evidence>
<name>A0A9J6ZHB0_9BACL</name>
<dbReference type="GO" id="GO:0016491">
    <property type="term" value="F:oxidoreductase activity"/>
    <property type="evidence" value="ECO:0007669"/>
    <property type="project" value="UniProtKB-KW"/>
</dbReference>
<dbReference type="EMBL" id="CP097899">
    <property type="protein sequence ID" value="URN95579.1"/>
    <property type="molecule type" value="Genomic_DNA"/>
</dbReference>
<sequence>MICAVIGGGPAGLNAALLLARSRHKVYLFDNAKPRNAVTEAMHGFITREGMSPLKFRKLAQQELEQFKHVKQYQATITEIKRSNNGTFTITTSQGKKFQVNKILLATGLQESLPPIRNISRFYGSSVFSCPYCDGYELRDQALAVFTEANNVISLAVTLQQWSKRIFVFTNGKYKLTTSEKDILKAMDISIYEQPIVQLVGQKGKLQGVLLKDGSKVNCTGGFVSTYWRHAGTLASQLGCKLTDQGGIWQDGKGRTSAQGVYVAGDMAHISPAQAVIAAGDGVKAAISMNQDSAQQRLTKVQTMIRKQ</sequence>
<dbReference type="InterPro" id="IPR023753">
    <property type="entry name" value="FAD/NAD-binding_dom"/>
</dbReference>
<feature type="domain" description="FAD/NAD(P)-binding" evidence="5">
    <location>
        <begin position="3"/>
        <end position="282"/>
    </location>
</feature>
<dbReference type="Gene3D" id="3.50.50.60">
    <property type="entry name" value="FAD/NAD(P)-binding domain"/>
    <property type="match status" value="2"/>
</dbReference>
<gene>
    <name evidence="6" type="ORF">NAG76_04870</name>
</gene>
<keyword evidence="3" id="KW-0285">Flavoprotein</keyword>
<dbReference type="SUPFAM" id="SSF51905">
    <property type="entry name" value="FAD/NAD(P)-binding domain"/>
    <property type="match status" value="1"/>
</dbReference>
<proteinExistence type="predicted"/>
<evidence type="ECO:0000313" key="7">
    <source>
        <dbReference type="Proteomes" id="UP001056756"/>
    </source>
</evidence>
<reference evidence="6" key="1">
    <citation type="submission" date="2022-05" db="EMBL/GenBank/DDBJ databases">
        <title>Novel bacterial taxa in a minimal lignocellulolytic consortium and its capacity to transform plastics disclosed by genome-resolved metagenomics.</title>
        <authorList>
            <person name="Rodriguez C.A.D."/>
            <person name="Diaz-Garcia L."/>
            <person name="Herrera K."/>
            <person name="Tarazona N.A."/>
            <person name="Sproer C."/>
            <person name="Overmann J."/>
            <person name="Jimenez D.J."/>
        </authorList>
    </citation>
    <scope>NUCLEOTIDE SEQUENCE</scope>
    <source>
        <strain evidence="6">MAG5</strain>
    </source>
</reference>
<accession>A0A9J6ZHB0</accession>